<sequence>MDDLDDITGGDQRRADALRAVVKQLGRSDNPLLREMATAVQHGELSLRQAASSSTYSGELSQPFRAFWRAYQDLTTQERDDLASRF</sequence>
<gene>
    <name evidence="1" type="ORF">EFE23_00385</name>
</gene>
<proteinExistence type="predicted"/>
<comment type="caution">
    <text evidence="1">The sequence shown here is derived from an EMBL/GenBank/DDBJ whole genome shotgun (WGS) entry which is preliminary data.</text>
</comment>
<evidence type="ECO:0000313" key="2">
    <source>
        <dbReference type="Proteomes" id="UP000280698"/>
    </source>
</evidence>
<name>A0ABX9WNU7_9ACTN</name>
<accession>A0ABX9WNU7</accession>
<protein>
    <submittedName>
        <fullName evidence="1">Uncharacterized protein</fullName>
    </submittedName>
</protein>
<keyword evidence="2" id="KW-1185">Reference proteome</keyword>
<reference evidence="1 2" key="1">
    <citation type="submission" date="2018-11" db="EMBL/GenBank/DDBJ databases">
        <title>Micromonospora sp. PPF5-17, a new actinomycetes isolated from a hot spring soil.</title>
        <authorList>
            <person name="Thawai C."/>
        </authorList>
    </citation>
    <scope>NUCLEOTIDE SEQUENCE [LARGE SCALE GENOMIC DNA]</scope>
    <source>
        <strain evidence="1 2">PPF5-17</strain>
    </source>
</reference>
<dbReference type="Proteomes" id="UP000280698">
    <property type="component" value="Unassembled WGS sequence"/>
</dbReference>
<evidence type="ECO:0000313" key="1">
    <source>
        <dbReference type="EMBL" id="RNM01873.1"/>
    </source>
</evidence>
<dbReference type="RefSeq" id="WP_123238823.1">
    <property type="nucleotide sequence ID" value="NZ_JAAHBY010000001.1"/>
</dbReference>
<dbReference type="EMBL" id="RJLN01000001">
    <property type="protein sequence ID" value="RNM01873.1"/>
    <property type="molecule type" value="Genomic_DNA"/>
</dbReference>
<organism evidence="1 2">
    <name type="scientific">Micromonospora solifontis</name>
    <dbReference type="NCBI Taxonomy" id="2487138"/>
    <lineage>
        <taxon>Bacteria</taxon>
        <taxon>Bacillati</taxon>
        <taxon>Actinomycetota</taxon>
        <taxon>Actinomycetes</taxon>
        <taxon>Micromonosporales</taxon>
        <taxon>Micromonosporaceae</taxon>
        <taxon>Micromonospora</taxon>
    </lineage>
</organism>